<dbReference type="SUPFAM" id="SSF49303">
    <property type="entry name" value="beta-Galactosidase/glucuronidase domain"/>
    <property type="match status" value="1"/>
</dbReference>
<name>A0A9P9E446_9PLEO</name>
<dbReference type="PANTHER" id="PTHR42732:SF2">
    <property type="entry name" value="BETA-MANNOSIDASE"/>
    <property type="match status" value="1"/>
</dbReference>
<comment type="similarity">
    <text evidence="1">Belongs to the glycosyl hydrolase 2 family.</text>
</comment>
<feature type="domain" description="Beta-mannosidase-like galactose-binding" evidence="7">
    <location>
        <begin position="119"/>
        <end position="189"/>
    </location>
</feature>
<feature type="domain" description="Glycoside hydrolase family 2 catalytic" evidence="6">
    <location>
        <begin position="359"/>
        <end position="490"/>
    </location>
</feature>
<dbReference type="InterPro" id="IPR054593">
    <property type="entry name" value="Beta-mannosidase-like_N2"/>
</dbReference>
<organism evidence="8 9">
    <name type="scientific">Dendryphion nanum</name>
    <dbReference type="NCBI Taxonomy" id="256645"/>
    <lineage>
        <taxon>Eukaryota</taxon>
        <taxon>Fungi</taxon>
        <taxon>Dikarya</taxon>
        <taxon>Ascomycota</taxon>
        <taxon>Pezizomycotina</taxon>
        <taxon>Dothideomycetes</taxon>
        <taxon>Pleosporomycetidae</taxon>
        <taxon>Pleosporales</taxon>
        <taxon>Torulaceae</taxon>
        <taxon>Dendryphion</taxon>
    </lineage>
</organism>
<dbReference type="AlphaFoldDB" id="A0A9P9E446"/>
<dbReference type="SUPFAM" id="SSF49785">
    <property type="entry name" value="Galactose-binding domain-like"/>
    <property type="match status" value="1"/>
</dbReference>
<dbReference type="Gene3D" id="3.20.20.80">
    <property type="entry name" value="Glycosidases"/>
    <property type="match status" value="1"/>
</dbReference>
<feature type="domain" description="Glycoside hydrolase family 2 immunoglobulin-like beta-sandwich" evidence="5">
    <location>
        <begin position="232"/>
        <end position="318"/>
    </location>
</feature>
<dbReference type="GO" id="GO:0005975">
    <property type="term" value="P:carbohydrate metabolic process"/>
    <property type="evidence" value="ECO:0007669"/>
    <property type="project" value="InterPro"/>
</dbReference>
<evidence type="ECO:0000313" key="8">
    <source>
        <dbReference type="EMBL" id="KAH7130371.1"/>
    </source>
</evidence>
<keyword evidence="3" id="KW-0326">Glycosidase</keyword>
<dbReference type="InterPro" id="IPR008979">
    <property type="entry name" value="Galactose-bd-like_sf"/>
</dbReference>
<sequence length="654" mass="74525">MRLLCGTISLLLASVAHAISSGEVYKRTNGSDYQLKEGPLDTDWTKKVGINPWPEYPRPQRQRSNWKSLNGVWRYQNATSPKAIETPPFGKELEEAVLVPFCLESALSGIMRKGAIWSWYRTSFEVPMTWPASERVLLNFGAVDYKATVFVNGKNIGEHTGGYWEFSFDVTDYLSKNGTNELILFVYDPTDMDKVQIPLGKQTLYFNHIFYTPCSGIWQTVWLESAPLNHVTQLDLSADMKGNVNATVHTSSNGSTPVEITIYELNSDDVKFSHRGKSGAPFQFNVPAPNLWSPDSPTLYNVTVRLGNDTIQSYTGFRTISRGVIDGIQRPLLNGKFIFQFGTLDQGYWPDGLHTPPSKEAMIYDLKVLKKIGYNMLRKHIKVEPPLFYQACDQLGLLLIQDMPSLRPFVPNDQCNGGDRVPNPETQIEFERQVDLMIEQHKSYPSIVTWIIYNELWGQRDTKEFPPPEFKITERIRQLDPTRLIDSVSGWNDHGAGDFHDNHKYANPQCGTPFYSLDATPYDPKRIAIQGEFGGIGHNVSAENLWKEKLPIDHINRTYELNADLDSWNYRAHVVLRELREQIERYACSAAVWTQTTDVEGEVNGMLTYDRRIIRPNIEQWNADIKALYDAAIARSVNSTMPAMMPRDDELNEM</sequence>
<feature type="chain" id="PRO_5040489780" evidence="4">
    <location>
        <begin position="19"/>
        <end position="654"/>
    </location>
</feature>
<protein>
    <submittedName>
        <fullName evidence="8">Glycoside hydrolase superfamily</fullName>
    </submittedName>
</protein>
<dbReference type="Pfam" id="PF00703">
    <property type="entry name" value="Glyco_hydro_2"/>
    <property type="match status" value="1"/>
</dbReference>
<comment type="caution">
    <text evidence="8">The sequence shown here is derived from an EMBL/GenBank/DDBJ whole genome shotgun (WGS) entry which is preliminary data.</text>
</comment>
<accession>A0A9P9E446</accession>
<feature type="signal peptide" evidence="4">
    <location>
        <begin position="1"/>
        <end position="18"/>
    </location>
</feature>
<dbReference type="InterPro" id="IPR013783">
    <property type="entry name" value="Ig-like_fold"/>
</dbReference>
<evidence type="ECO:0000256" key="3">
    <source>
        <dbReference type="ARBA" id="ARBA00023295"/>
    </source>
</evidence>
<evidence type="ECO:0000259" key="7">
    <source>
        <dbReference type="Pfam" id="PF22666"/>
    </source>
</evidence>
<dbReference type="PANTHER" id="PTHR42732">
    <property type="entry name" value="BETA-GALACTOSIDASE"/>
    <property type="match status" value="1"/>
</dbReference>
<dbReference type="OrthoDB" id="408320at2759"/>
<evidence type="ECO:0000259" key="6">
    <source>
        <dbReference type="Pfam" id="PF02836"/>
    </source>
</evidence>
<dbReference type="SUPFAM" id="SSF51445">
    <property type="entry name" value="(Trans)glycosidases"/>
    <property type="match status" value="1"/>
</dbReference>
<keyword evidence="2 8" id="KW-0378">Hydrolase</keyword>
<keyword evidence="9" id="KW-1185">Reference proteome</keyword>
<dbReference type="Gene3D" id="2.60.40.10">
    <property type="entry name" value="Immunoglobulins"/>
    <property type="match status" value="1"/>
</dbReference>
<dbReference type="Pfam" id="PF02836">
    <property type="entry name" value="Glyco_hydro_2_C"/>
    <property type="match status" value="1"/>
</dbReference>
<dbReference type="InterPro" id="IPR006102">
    <property type="entry name" value="Ig-like_GH2"/>
</dbReference>
<evidence type="ECO:0000313" key="9">
    <source>
        <dbReference type="Proteomes" id="UP000700596"/>
    </source>
</evidence>
<dbReference type="InterPro" id="IPR051913">
    <property type="entry name" value="GH2_Domain-Containing"/>
</dbReference>
<keyword evidence="4" id="KW-0732">Signal</keyword>
<evidence type="ECO:0000256" key="1">
    <source>
        <dbReference type="ARBA" id="ARBA00007401"/>
    </source>
</evidence>
<dbReference type="InterPro" id="IPR036156">
    <property type="entry name" value="Beta-gal/glucu_dom_sf"/>
</dbReference>
<dbReference type="Proteomes" id="UP000700596">
    <property type="component" value="Unassembled WGS sequence"/>
</dbReference>
<dbReference type="InterPro" id="IPR017853">
    <property type="entry name" value="GH"/>
</dbReference>
<dbReference type="Gene3D" id="2.60.120.260">
    <property type="entry name" value="Galactose-binding domain-like"/>
    <property type="match status" value="1"/>
</dbReference>
<dbReference type="InterPro" id="IPR006103">
    <property type="entry name" value="Glyco_hydro_2_cat"/>
</dbReference>
<evidence type="ECO:0000259" key="5">
    <source>
        <dbReference type="Pfam" id="PF00703"/>
    </source>
</evidence>
<evidence type="ECO:0000256" key="4">
    <source>
        <dbReference type="SAM" id="SignalP"/>
    </source>
</evidence>
<evidence type="ECO:0000256" key="2">
    <source>
        <dbReference type="ARBA" id="ARBA00022801"/>
    </source>
</evidence>
<reference evidence="8" key="1">
    <citation type="journal article" date="2021" name="Nat. Commun.">
        <title>Genetic determinants of endophytism in the Arabidopsis root mycobiome.</title>
        <authorList>
            <person name="Mesny F."/>
            <person name="Miyauchi S."/>
            <person name="Thiergart T."/>
            <person name="Pickel B."/>
            <person name="Atanasova L."/>
            <person name="Karlsson M."/>
            <person name="Huettel B."/>
            <person name="Barry K.W."/>
            <person name="Haridas S."/>
            <person name="Chen C."/>
            <person name="Bauer D."/>
            <person name="Andreopoulos W."/>
            <person name="Pangilinan J."/>
            <person name="LaButti K."/>
            <person name="Riley R."/>
            <person name="Lipzen A."/>
            <person name="Clum A."/>
            <person name="Drula E."/>
            <person name="Henrissat B."/>
            <person name="Kohler A."/>
            <person name="Grigoriev I.V."/>
            <person name="Martin F.M."/>
            <person name="Hacquard S."/>
        </authorList>
    </citation>
    <scope>NUCLEOTIDE SEQUENCE</scope>
    <source>
        <strain evidence="8">MPI-CAGE-CH-0243</strain>
    </source>
</reference>
<dbReference type="EMBL" id="JAGMWT010000004">
    <property type="protein sequence ID" value="KAH7130371.1"/>
    <property type="molecule type" value="Genomic_DNA"/>
</dbReference>
<dbReference type="GO" id="GO:0004553">
    <property type="term" value="F:hydrolase activity, hydrolyzing O-glycosyl compounds"/>
    <property type="evidence" value="ECO:0007669"/>
    <property type="project" value="InterPro"/>
</dbReference>
<proteinExistence type="inferred from homology"/>
<dbReference type="Pfam" id="PF22666">
    <property type="entry name" value="Glyco_hydro_2_N2"/>
    <property type="match status" value="1"/>
</dbReference>
<gene>
    <name evidence="8" type="ORF">B0J11DRAFT_548724</name>
</gene>